<evidence type="ECO:0000313" key="4">
    <source>
        <dbReference type="Proteomes" id="UP000674143"/>
    </source>
</evidence>
<evidence type="ECO:0000313" key="3">
    <source>
        <dbReference type="EMBL" id="KAG5466116.1"/>
    </source>
</evidence>
<proteinExistence type="predicted"/>
<dbReference type="AlphaFoldDB" id="A0A836KA97"/>
<sequence>MEITHIIAVVFCNRAALQYALWAALLFAPLYAFALKPLVRWCRRCAAMKAAAVAVARTASPPPAASTPYETPAQVSSASSKGYLSPVPVGAAPAPFVPIFATSATAASTSKALSRSSNASMSHRSSIGTQLSPLVPHDSTPRRQGSACSLEVKGTALTLEVEYRSPTQRFVAALRRLVQQRSAALFNIGDSALRSALQSGEVYLHRHASLQLPSQDYLAQRFLYRQRLQEQYDKLNTTDASLEELYSRPAFQEWYAANREQLLRDVRLRESFAKWHSVATAFVLVVALMLLPAYSFSMQTDAMQWISPLASAEDEAAVAAAPLVQLLTTRLYYIQSRGSTRQVRTSAAPFTFRGRADARAMATTAVKAAEYVSVVAAACALVTSCFMPRESGTTATVALVSFLLLVTESALVPAAAVKLGLGFLVVFAIVSMSIYRAAA</sequence>
<gene>
    <name evidence="3" type="ORF">LSCM4_01258</name>
</gene>
<name>A0A836KA97_9TRYP</name>
<feature type="transmembrane region" description="Helical" evidence="2">
    <location>
        <begin position="277"/>
        <end position="296"/>
    </location>
</feature>
<dbReference type="Proteomes" id="UP000674143">
    <property type="component" value="Unassembled WGS sequence"/>
</dbReference>
<feature type="transmembrane region" description="Helical" evidence="2">
    <location>
        <begin position="19"/>
        <end position="39"/>
    </location>
</feature>
<feature type="transmembrane region" description="Helical" evidence="2">
    <location>
        <begin position="419"/>
        <end position="438"/>
    </location>
</feature>
<evidence type="ECO:0000256" key="1">
    <source>
        <dbReference type="SAM" id="MobiDB-lite"/>
    </source>
</evidence>
<reference evidence="4" key="1">
    <citation type="journal article" date="2021" name="Microbiol. Resour. Announc.">
        <title>LGAAP: Leishmaniinae Genome Assembly and Annotation Pipeline.</title>
        <authorList>
            <person name="Almutairi H."/>
            <person name="Urbaniak M.D."/>
            <person name="Bates M.D."/>
            <person name="Jariyapan N."/>
            <person name="Kwakye-Nuako G."/>
            <person name="Thomaz-Soccol V."/>
            <person name="Al-Salem W.S."/>
            <person name="Dillon R.J."/>
            <person name="Bates P.A."/>
            <person name="Gatherer D."/>
        </authorList>
    </citation>
    <scope>NUCLEOTIDE SEQUENCE [LARGE SCALE GENOMIC DNA]</scope>
</reference>
<keyword evidence="2" id="KW-1133">Transmembrane helix</keyword>
<dbReference type="RefSeq" id="XP_067059006.1">
    <property type="nucleotide sequence ID" value="XM_067203315.1"/>
</dbReference>
<dbReference type="KEGG" id="loi:92357249"/>
<comment type="caution">
    <text evidence="3">The sequence shown here is derived from an EMBL/GenBank/DDBJ whole genome shotgun (WGS) entry which is preliminary data.</text>
</comment>
<dbReference type="GeneID" id="92357249"/>
<protein>
    <submittedName>
        <fullName evidence="3">Uncharacterized protein</fullName>
    </submittedName>
</protein>
<organism evidence="3 4">
    <name type="scientific">Leishmania orientalis</name>
    <dbReference type="NCBI Taxonomy" id="2249476"/>
    <lineage>
        <taxon>Eukaryota</taxon>
        <taxon>Discoba</taxon>
        <taxon>Euglenozoa</taxon>
        <taxon>Kinetoplastea</taxon>
        <taxon>Metakinetoplastina</taxon>
        <taxon>Trypanosomatida</taxon>
        <taxon>Trypanosomatidae</taxon>
        <taxon>Leishmaniinae</taxon>
        <taxon>Leishmania</taxon>
    </lineage>
</organism>
<keyword evidence="2" id="KW-0812">Transmembrane</keyword>
<reference evidence="4" key="2">
    <citation type="journal article" date="2021" name="Sci. Data">
        <title>Chromosome-scale genome sequencing, assembly and annotation of six genomes from subfamily Leishmaniinae.</title>
        <authorList>
            <person name="Almutairi H."/>
            <person name="Urbaniak M.D."/>
            <person name="Bates M.D."/>
            <person name="Jariyapan N."/>
            <person name="Kwakye-Nuako G."/>
            <person name="Thomaz Soccol V."/>
            <person name="Al-Salem W.S."/>
            <person name="Dillon R.J."/>
            <person name="Bates P.A."/>
            <person name="Gatherer D."/>
        </authorList>
    </citation>
    <scope>NUCLEOTIDE SEQUENCE [LARGE SCALE GENOMIC DNA]</scope>
</reference>
<accession>A0A836KA97</accession>
<feature type="region of interest" description="Disordered" evidence="1">
    <location>
        <begin position="118"/>
        <end position="146"/>
    </location>
</feature>
<keyword evidence="2" id="KW-0472">Membrane</keyword>
<feature type="transmembrane region" description="Helical" evidence="2">
    <location>
        <begin position="368"/>
        <end position="389"/>
    </location>
</feature>
<feature type="transmembrane region" description="Helical" evidence="2">
    <location>
        <begin position="316"/>
        <end position="334"/>
    </location>
</feature>
<evidence type="ECO:0000256" key="2">
    <source>
        <dbReference type="SAM" id="Phobius"/>
    </source>
</evidence>
<dbReference type="EMBL" id="JAFHLR010000035">
    <property type="protein sequence ID" value="KAG5466116.1"/>
    <property type="molecule type" value="Genomic_DNA"/>
</dbReference>
<keyword evidence="4" id="KW-1185">Reference proteome</keyword>